<organism evidence="2 3">
    <name type="scientific">Sorangium cellulosum So0157-2</name>
    <dbReference type="NCBI Taxonomy" id="1254432"/>
    <lineage>
        <taxon>Bacteria</taxon>
        <taxon>Pseudomonadati</taxon>
        <taxon>Myxococcota</taxon>
        <taxon>Polyangia</taxon>
        <taxon>Polyangiales</taxon>
        <taxon>Polyangiaceae</taxon>
        <taxon>Sorangium</taxon>
    </lineage>
</organism>
<evidence type="ECO:0000313" key="2">
    <source>
        <dbReference type="EMBL" id="AGP40083.1"/>
    </source>
</evidence>
<sequence length="40" mass="4028">MRAVAARRGSSSAPWPMGATVPCAGGSSERVLRQIAITAG</sequence>
<dbReference type="HOGENOM" id="CLU_3296650_0_0_7"/>
<accession>S4YBB8</accession>
<dbReference type="AlphaFoldDB" id="S4YBB8"/>
<evidence type="ECO:0000256" key="1">
    <source>
        <dbReference type="SAM" id="MobiDB-lite"/>
    </source>
</evidence>
<proteinExistence type="predicted"/>
<protein>
    <submittedName>
        <fullName evidence="2">Uncharacterized protein</fullName>
    </submittedName>
</protein>
<feature type="compositionally biased region" description="Low complexity" evidence="1">
    <location>
        <begin position="1"/>
        <end position="13"/>
    </location>
</feature>
<evidence type="ECO:0000313" key="3">
    <source>
        <dbReference type="Proteomes" id="UP000014803"/>
    </source>
</evidence>
<name>S4YBB8_SORCE</name>
<dbReference type="EMBL" id="CP003969">
    <property type="protein sequence ID" value="AGP40083.1"/>
    <property type="molecule type" value="Genomic_DNA"/>
</dbReference>
<dbReference type="Proteomes" id="UP000014803">
    <property type="component" value="Chromosome"/>
</dbReference>
<reference evidence="2 3" key="1">
    <citation type="journal article" date="2013" name="Sci. Rep.">
        <title>Extraordinary expansion of a Sorangium cellulosum genome from an alkaline milieu.</title>
        <authorList>
            <person name="Han K."/>
            <person name="Li Z.F."/>
            <person name="Peng R."/>
            <person name="Zhu L.P."/>
            <person name="Zhou T."/>
            <person name="Wang L.G."/>
            <person name="Li S.G."/>
            <person name="Zhang X.B."/>
            <person name="Hu W."/>
            <person name="Wu Z.H."/>
            <person name="Qin N."/>
            <person name="Li Y.Z."/>
        </authorList>
    </citation>
    <scope>NUCLEOTIDE SEQUENCE [LARGE SCALE GENOMIC DNA]</scope>
    <source>
        <strain evidence="2 3">So0157-2</strain>
    </source>
</reference>
<dbReference type="KEGG" id="scu:SCE1572_39640"/>
<gene>
    <name evidence="2" type="ORF">SCE1572_39640</name>
</gene>
<feature type="region of interest" description="Disordered" evidence="1">
    <location>
        <begin position="1"/>
        <end position="21"/>
    </location>
</feature>